<reference evidence="1 2" key="1">
    <citation type="submission" date="2020-07" db="EMBL/GenBank/DDBJ databases">
        <title>Complete genome sequence of Chitinibacter sp. 2T18.</title>
        <authorList>
            <person name="Bae J.-W."/>
            <person name="Choi J.-W."/>
        </authorList>
    </citation>
    <scope>NUCLEOTIDE SEQUENCE [LARGE SCALE GENOMIC DNA]</scope>
    <source>
        <strain evidence="1 2">2T18</strain>
        <plasmid evidence="1 2">unnamed4</plasmid>
    </source>
</reference>
<sequence length="144" mass="16556">MRQYRYWLRMLCFGLVLRPDGDKRADAKKVIIIGANQPGLVLAKNMQEHPFLKMDFVGFFDDRTEDRLPNVQKGKLLGGLKEVNSYVKAHNIQQIYISLPMTAQPRVVDLLEQLQDSTVSIYFVPDLLSLTSLMRALTMWPGCR</sequence>
<proteinExistence type="predicted"/>
<evidence type="ECO:0000313" key="2">
    <source>
        <dbReference type="Proteomes" id="UP000509597"/>
    </source>
</evidence>
<dbReference type="KEGG" id="chiz:HQ393_17440"/>
<dbReference type="SUPFAM" id="SSF51735">
    <property type="entry name" value="NAD(P)-binding Rossmann-fold domains"/>
    <property type="match status" value="1"/>
</dbReference>
<name>A0A7H9BNF2_9NEIS</name>
<dbReference type="RefSeq" id="WP_179358579.1">
    <property type="nucleotide sequence ID" value="NZ_CP058630.1"/>
</dbReference>
<accession>A0A7H9BNF2</accession>
<dbReference type="Gene3D" id="3.40.50.720">
    <property type="entry name" value="NAD(P)-binding Rossmann-like Domain"/>
    <property type="match status" value="1"/>
</dbReference>
<geneLocation type="plasmid" evidence="1 2">
    <name>unnamed4</name>
</geneLocation>
<protein>
    <recommendedName>
        <fullName evidence="3">PglD N-terminal domain-containing protein</fullName>
    </recommendedName>
</protein>
<dbReference type="InterPro" id="IPR051203">
    <property type="entry name" value="Polysaccharide_Synthase-Rel"/>
</dbReference>
<evidence type="ECO:0008006" key="3">
    <source>
        <dbReference type="Google" id="ProtNLM"/>
    </source>
</evidence>
<dbReference type="PANTHER" id="PTHR43318:SF2">
    <property type="entry name" value="UDP-N-ACETYLGLUCOSAMINE 4,6-DEHYDRATASE (INVERTING)"/>
    <property type="match status" value="1"/>
</dbReference>
<dbReference type="InterPro" id="IPR036291">
    <property type="entry name" value="NAD(P)-bd_dom_sf"/>
</dbReference>
<dbReference type="PANTHER" id="PTHR43318">
    <property type="entry name" value="UDP-N-ACETYLGLUCOSAMINE 4,6-DEHYDRATASE"/>
    <property type="match status" value="1"/>
</dbReference>
<dbReference type="Proteomes" id="UP000509597">
    <property type="component" value="Plasmid unnamed4"/>
</dbReference>
<keyword evidence="1" id="KW-0614">Plasmid</keyword>
<dbReference type="Pfam" id="PF13727">
    <property type="entry name" value="CoA_binding_3"/>
    <property type="match status" value="1"/>
</dbReference>
<dbReference type="AlphaFoldDB" id="A0A7H9BNF2"/>
<organism evidence="1 2">
    <name type="scientific">Chitinibacter bivalviorum</name>
    <dbReference type="NCBI Taxonomy" id="2739434"/>
    <lineage>
        <taxon>Bacteria</taxon>
        <taxon>Pseudomonadati</taxon>
        <taxon>Pseudomonadota</taxon>
        <taxon>Betaproteobacteria</taxon>
        <taxon>Neisseriales</taxon>
        <taxon>Chitinibacteraceae</taxon>
        <taxon>Chitinibacter</taxon>
    </lineage>
</organism>
<gene>
    <name evidence="1" type="ORF">HQ393_17440</name>
</gene>
<keyword evidence="2" id="KW-1185">Reference proteome</keyword>
<dbReference type="EMBL" id="CP058630">
    <property type="protein sequence ID" value="QLG90095.1"/>
    <property type="molecule type" value="Genomic_DNA"/>
</dbReference>
<evidence type="ECO:0000313" key="1">
    <source>
        <dbReference type="EMBL" id="QLG90095.1"/>
    </source>
</evidence>